<feature type="domain" description="Spore coat protein U/FanG" evidence="2">
    <location>
        <begin position="21"/>
        <end position="155"/>
    </location>
</feature>
<organism evidence="3 4">
    <name type="scientific">Variovorax paradoxus</name>
    <dbReference type="NCBI Taxonomy" id="34073"/>
    <lineage>
        <taxon>Bacteria</taxon>
        <taxon>Pseudomonadati</taxon>
        <taxon>Pseudomonadota</taxon>
        <taxon>Betaproteobacteria</taxon>
        <taxon>Burkholderiales</taxon>
        <taxon>Comamonadaceae</taxon>
        <taxon>Variovorax</taxon>
    </lineage>
</organism>
<dbReference type="InterPro" id="IPR007893">
    <property type="entry name" value="Spore_coat_U/FanG"/>
</dbReference>
<feature type="domain" description="Spore coat protein U/FanG" evidence="2">
    <location>
        <begin position="188"/>
        <end position="323"/>
    </location>
</feature>
<evidence type="ECO:0000313" key="4">
    <source>
        <dbReference type="Proteomes" id="UP000326780"/>
    </source>
</evidence>
<sequence length="326" mass="33480">MRTLRFVLALVSAWLLSMGAAHADPSCWVATQPSFAFGTVTASAAADTTATVGFACQNDTGQTMYMNYCVYVSQGNEIAGYAPRYMTNWNGAQMAYNIYADATRSGIVGPPPGGGTYASAGGSFVLPAGGGNVALNIPLYGRVPSGQSLPAGGYQANIYNSEVVWGMKSGNAPDSCTASSAKYLGRTTFYTQVTAAYSNACTVSVAATDLDFGSANSLASAVNGAAAITMLCPPSTAWKVGLSNGANATGTQRRMADAAGAGGDYVQYELYRDAARSLRWGNTVGTDTVDGSGNPGSSIPVYGRVPAQPNVTPGSYSDTVTVTVTY</sequence>
<dbReference type="Gene3D" id="2.60.40.1090">
    <property type="entry name" value="Fimbrial-type adhesion domain"/>
    <property type="match status" value="1"/>
</dbReference>
<feature type="chain" id="PRO_5024833503" description="Spore coat protein U/FanG domain-containing protein" evidence="1">
    <location>
        <begin position="24"/>
        <end position="326"/>
    </location>
</feature>
<reference evidence="3 4" key="1">
    <citation type="submission" date="2019-10" db="EMBL/GenBank/DDBJ databases">
        <title>Complete genome sequence of Variovorax paradoxus 5C-2.</title>
        <authorList>
            <person name="Gogoleva N.E."/>
            <person name="Balkin A.S."/>
        </authorList>
    </citation>
    <scope>NUCLEOTIDE SEQUENCE [LARGE SCALE GENOMIC DNA]</scope>
    <source>
        <strain evidence="3 4">5C-2</strain>
    </source>
</reference>
<dbReference type="GO" id="GO:0007155">
    <property type="term" value="P:cell adhesion"/>
    <property type="evidence" value="ECO:0007669"/>
    <property type="project" value="InterPro"/>
</dbReference>
<keyword evidence="1" id="KW-0732">Signal</keyword>
<feature type="signal peptide" evidence="1">
    <location>
        <begin position="1"/>
        <end position="23"/>
    </location>
</feature>
<dbReference type="SMART" id="SM00972">
    <property type="entry name" value="SCPU"/>
    <property type="match status" value="2"/>
</dbReference>
<dbReference type="InterPro" id="IPR008966">
    <property type="entry name" value="Adhesion_dom_sf"/>
</dbReference>
<dbReference type="SUPFAM" id="SSF49401">
    <property type="entry name" value="Bacterial adhesins"/>
    <property type="match status" value="1"/>
</dbReference>
<evidence type="ECO:0000313" key="3">
    <source>
        <dbReference type="EMBL" id="QFZ84352.1"/>
    </source>
</evidence>
<name>A0A5Q0M7D8_VARPD</name>
<proteinExistence type="predicted"/>
<evidence type="ECO:0000256" key="1">
    <source>
        <dbReference type="SAM" id="SignalP"/>
    </source>
</evidence>
<dbReference type="EMBL" id="CP045644">
    <property type="protein sequence ID" value="QFZ84352.1"/>
    <property type="molecule type" value="Genomic_DNA"/>
</dbReference>
<dbReference type="AlphaFoldDB" id="A0A5Q0M7D8"/>
<protein>
    <recommendedName>
        <fullName evidence="2">Spore coat protein U/FanG domain-containing protein</fullName>
    </recommendedName>
</protein>
<dbReference type="GO" id="GO:0009289">
    <property type="term" value="C:pilus"/>
    <property type="evidence" value="ECO:0007669"/>
    <property type="project" value="InterPro"/>
</dbReference>
<dbReference type="InterPro" id="IPR053167">
    <property type="entry name" value="Spore_coat_component"/>
</dbReference>
<accession>A0A5Q0M7D8</accession>
<dbReference type="PANTHER" id="PTHR37089">
    <property type="entry name" value="PROTEIN U-RELATED"/>
    <property type="match status" value="1"/>
</dbReference>
<dbReference type="Pfam" id="PF05229">
    <property type="entry name" value="SCPU"/>
    <property type="match status" value="2"/>
</dbReference>
<dbReference type="InterPro" id="IPR036937">
    <property type="entry name" value="Adhesion_dom_fimbrial_sf"/>
</dbReference>
<evidence type="ECO:0000259" key="2">
    <source>
        <dbReference type="Pfam" id="PF05229"/>
    </source>
</evidence>
<gene>
    <name evidence="3" type="ORF">GFK26_17085</name>
</gene>
<dbReference type="Proteomes" id="UP000326780">
    <property type="component" value="Chromosome"/>
</dbReference>
<dbReference type="RefSeq" id="WP_153282994.1">
    <property type="nucleotide sequence ID" value="NZ_CP045644.1"/>
</dbReference>
<dbReference type="PANTHER" id="PTHR37089:SF4">
    <property type="entry name" value="EXPORTED PROTEIN"/>
    <property type="match status" value="1"/>
</dbReference>